<dbReference type="Gene3D" id="1.20.5.110">
    <property type="match status" value="1"/>
</dbReference>
<comment type="caution">
    <text evidence="3">The sequence shown here is derived from an EMBL/GenBank/DDBJ whole genome shotgun (WGS) entry which is preliminary data.</text>
</comment>
<evidence type="ECO:0000313" key="4">
    <source>
        <dbReference type="Proteomes" id="UP000789595"/>
    </source>
</evidence>
<proteinExistence type="predicted"/>
<keyword evidence="2" id="KW-0812">Transmembrane</keyword>
<reference evidence="3" key="1">
    <citation type="submission" date="2021-11" db="EMBL/GenBank/DDBJ databases">
        <authorList>
            <consortium name="Genoscope - CEA"/>
            <person name="William W."/>
        </authorList>
    </citation>
    <scope>NUCLEOTIDE SEQUENCE</scope>
</reference>
<gene>
    <name evidence="3" type="ORF">PECAL_4P23680</name>
</gene>
<evidence type="ECO:0000313" key="3">
    <source>
        <dbReference type="EMBL" id="CAH0375049.1"/>
    </source>
</evidence>
<feature type="compositionally biased region" description="Low complexity" evidence="1">
    <location>
        <begin position="1"/>
        <end position="21"/>
    </location>
</feature>
<accession>A0A8J2SY13</accession>
<keyword evidence="2" id="KW-1133">Transmembrane helix</keyword>
<dbReference type="Proteomes" id="UP000789595">
    <property type="component" value="Unassembled WGS sequence"/>
</dbReference>
<organism evidence="3 4">
    <name type="scientific">Pelagomonas calceolata</name>
    <dbReference type="NCBI Taxonomy" id="35677"/>
    <lineage>
        <taxon>Eukaryota</taxon>
        <taxon>Sar</taxon>
        <taxon>Stramenopiles</taxon>
        <taxon>Ochrophyta</taxon>
        <taxon>Pelagophyceae</taxon>
        <taxon>Pelagomonadales</taxon>
        <taxon>Pelagomonadaceae</taxon>
        <taxon>Pelagomonas</taxon>
    </lineage>
</organism>
<evidence type="ECO:0000256" key="2">
    <source>
        <dbReference type="SAM" id="Phobius"/>
    </source>
</evidence>
<keyword evidence="4" id="KW-1185">Reference proteome</keyword>
<sequence length="106" mass="11426">MERSSSSSGATSTSGDSSSAAKVSPLTVLMNSSDSTGSGHIFRMIGPVRAAGEYVESGNADIRYAIKYQTELRRRYCCCCVIVLVVLAVILIYLAVTNPRLFKKIK</sequence>
<feature type="transmembrane region" description="Helical" evidence="2">
    <location>
        <begin position="76"/>
        <end position="96"/>
    </location>
</feature>
<feature type="region of interest" description="Disordered" evidence="1">
    <location>
        <begin position="1"/>
        <end position="22"/>
    </location>
</feature>
<dbReference type="AlphaFoldDB" id="A0A8J2SY13"/>
<keyword evidence="2" id="KW-0472">Membrane</keyword>
<protein>
    <submittedName>
        <fullName evidence="3">Uncharacterized protein</fullName>
    </submittedName>
</protein>
<evidence type="ECO:0000256" key="1">
    <source>
        <dbReference type="SAM" id="MobiDB-lite"/>
    </source>
</evidence>
<dbReference type="EMBL" id="CAKKNE010000004">
    <property type="protein sequence ID" value="CAH0375049.1"/>
    <property type="molecule type" value="Genomic_DNA"/>
</dbReference>
<name>A0A8J2SY13_9STRA</name>